<evidence type="ECO:0000313" key="2">
    <source>
        <dbReference type="Proteomes" id="UP000315128"/>
    </source>
</evidence>
<reference evidence="1 2" key="1">
    <citation type="submission" date="2019-07" db="EMBL/GenBank/DDBJ databases">
        <title>Genome sequencing of KACC 19320.</title>
        <authorList>
            <person name="Heo J."/>
            <person name="Kim S.-J."/>
            <person name="Kim J.-S."/>
            <person name="Hong S.-B."/>
            <person name="Kwon S.-W."/>
        </authorList>
    </citation>
    <scope>NUCLEOTIDE SEQUENCE [LARGE SCALE GENOMIC DNA]</scope>
    <source>
        <strain evidence="1 2">KACC 19320</strain>
    </source>
</reference>
<dbReference type="OrthoDB" id="3035098at2"/>
<proteinExistence type="predicted"/>
<dbReference type="RefSeq" id="WP_142766011.1">
    <property type="nucleotide sequence ID" value="NZ_CP041356.1"/>
</dbReference>
<organism evidence="1 2">
    <name type="scientific">Lactococcus protaetiae</name>
    <dbReference type="NCBI Taxonomy" id="2592653"/>
    <lineage>
        <taxon>Bacteria</taxon>
        <taxon>Bacillati</taxon>
        <taxon>Bacillota</taxon>
        <taxon>Bacilli</taxon>
        <taxon>Lactobacillales</taxon>
        <taxon>Streptococcaceae</taxon>
        <taxon>Lactococcus</taxon>
    </lineage>
</organism>
<name>A0A514Z715_9LACT</name>
<sequence length="191" mass="22873">MEMVIDSEFIYKILVIREIWEDEGTFHFIFETQTERELASKEYYELSFSRVVGMEYSIMAINRLRFSKLTAKDELNSNICLIENSEWIKNLDEYFIDIYQPKNLKHYLIIDSSDTVIDILADGHPTLEKISKPEGTKLLKEEIEQLRWWKNKENLTAIQDELKELREYKIKREKEDKQAREDEINANSFGF</sequence>
<evidence type="ECO:0000313" key="1">
    <source>
        <dbReference type="EMBL" id="QDK70399.1"/>
    </source>
</evidence>
<dbReference type="AlphaFoldDB" id="A0A514Z715"/>
<keyword evidence="2" id="KW-1185">Reference proteome</keyword>
<dbReference type="EMBL" id="CP041356">
    <property type="protein sequence ID" value="QDK70399.1"/>
    <property type="molecule type" value="Genomic_DNA"/>
</dbReference>
<accession>A0A514Z715</accession>
<dbReference type="KEGG" id="lack:FLP15_03450"/>
<dbReference type="Proteomes" id="UP000315128">
    <property type="component" value="Chromosome"/>
</dbReference>
<gene>
    <name evidence="1" type="ORF">FLP15_03450</name>
</gene>
<protein>
    <submittedName>
        <fullName evidence="1">Uncharacterized protein</fullName>
    </submittedName>
</protein>